<keyword evidence="4" id="KW-0597">Phosphoprotein</keyword>
<comment type="catalytic activity">
    <reaction evidence="1">
        <text>ATP + protein L-histidine = ADP + protein N-phospho-L-histidine.</text>
        <dbReference type="EC" id="2.7.13.3"/>
    </reaction>
</comment>
<dbReference type="RefSeq" id="WP_118050600.1">
    <property type="nucleotide sequence ID" value="NZ_CABJFK010000012.1"/>
</dbReference>
<dbReference type="InterPro" id="IPR004358">
    <property type="entry name" value="Sig_transdc_His_kin-like_C"/>
</dbReference>
<evidence type="ECO:0000256" key="3">
    <source>
        <dbReference type="ARBA" id="ARBA00012438"/>
    </source>
</evidence>
<feature type="transmembrane region" description="Helical" evidence="8">
    <location>
        <begin position="49"/>
        <end position="73"/>
    </location>
</feature>
<accession>A0A414J2A4</accession>
<evidence type="ECO:0000256" key="6">
    <source>
        <dbReference type="ARBA" id="ARBA00022777"/>
    </source>
</evidence>
<dbReference type="PANTHER" id="PTHR43711">
    <property type="entry name" value="TWO-COMPONENT HISTIDINE KINASE"/>
    <property type="match status" value="1"/>
</dbReference>
<dbReference type="Pfam" id="PF00512">
    <property type="entry name" value="HisKA"/>
    <property type="match status" value="1"/>
</dbReference>
<dbReference type="EC" id="2.7.13.3" evidence="3"/>
<evidence type="ECO:0000256" key="2">
    <source>
        <dbReference type="ARBA" id="ARBA00004370"/>
    </source>
</evidence>
<comment type="subcellular location">
    <subcellularLocation>
        <location evidence="2">Membrane</location>
    </subcellularLocation>
</comment>
<organism evidence="11 12">
    <name type="scientific">Blautia obeum</name>
    <dbReference type="NCBI Taxonomy" id="40520"/>
    <lineage>
        <taxon>Bacteria</taxon>
        <taxon>Bacillati</taxon>
        <taxon>Bacillota</taxon>
        <taxon>Clostridia</taxon>
        <taxon>Lachnospirales</taxon>
        <taxon>Lachnospiraceae</taxon>
        <taxon>Blautia</taxon>
    </lineage>
</organism>
<dbReference type="SUPFAM" id="SSF55874">
    <property type="entry name" value="ATPase domain of HSP90 chaperone/DNA topoisomerase II/histidine kinase"/>
    <property type="match status" value="1"/>
</dbReference>
<dbReference type="InterPro" id="IPR003660">
    <property type="entry name" value="HAMP_dom"/>
</dbReference>
<dbReference type="SMART" id="SM00304">
    <property type="entry name" value="HAMP"/>
    <property type="match status" value="1"/>
</dbReference>
<dbReference type="PRINTS" id="PR00344">
    <property type="entry name" value="BCTRLSENSOR"/>
</dbReference>
<evidence type="ECO:0000256" key="7">
    <source>
        <dbReference type="ARBA" id="ARBA00023012"/>
    </source>
</evidence>
<dbReference type="InterPro" id="IPR036097">
    <property type="entry name" value="HisK_dim/P_sf"/>
</dbReference>
<protein>
    <recommendedName>
        <fullName evidence="3">histidine kinase</fullName>
        <ecNumber evidence="3">2.7.13.3</ecNumber>
    </recommendedName>
</protein>
<dbReference type="InterPro" id="IPR005467">
    <property type="entry name" value="His_kinase_dom"/>
</dbReference>
<keyword evidence="8" id="KW-0812">Transmembrane</keyword>
<dbReference type="PANTHER" id="PTHR43711:SF26">
    <property type="entry name" value="SENSOR HISTIDINE KINASE RCSC"/>
    <property type="match status" value="1"/>
</dbReference>
<reference evidence="11 12" key="1">
    <citation type="submission" date="2018-08" db="EMBL/GenBank/DDBJ databases">
        <title>A genome reference for cultivated species of the human gut microbiota.</title>
        <authorList>
            <person name="Zou Y."/>
            <person name="Xue W."/>
            <person name="Luo G."/>
        </authorList>
    </citation>
    <scope>NUCLEOTIDE SEQUENCE [LARGE SCALE GENOMIC DNA]</scope>
    <source>
        <strain evidence="11 12">AM28-23</strain>
    </source>
</reference>
<dbReference type="InterPro" id="IPR003661">
    <property type="entry name" value="HisK_dim/P_dom"/>
</dbReference>
<dbReference type="CDD" id="cd06225">
    <property type="entry name" value="HAMP"/>
    <property type="match status" value="1"/>
</dbReference>
<evidence type="ECO:0000256" key="5">
    <source>
        <dbReference type="ARBA" id="ARBA00022679"/>
    </source>
</evidence>
<dbReference type="CDD" id="cd00082">
    <property type="entry name" value="HisKA"/>
    <property type="match status" value="1"/>
</dbReference>
<dbReference type="SMART" id="SM00387">
    <property type="entry name" value="HATPase_c"/>
    <property type="match status" value="1"/>
</dbReference>
<dbReference type="Pfam" id="PF02518">
    <property type="entry name" value="HATPase_c"/>
    <property type="match status" value="1"/>
</dbReference>
<evidence type="ECO:0000259" key="9">
    <source>
        <dbReference type="PROSITE" id="PS50109"/>
    </source>
</evidence>
<dbReference type="Pfam" id="PF00672">
    <property type="entry name" value="HAMP"/>
    <property type="match status" value="1"/>
</dbReference>
<evidence type="ECO:0000259" key="10">
    <source>
        <dbReference type="PROSITE" id="PS50885"/>
    </source>
</evidence>
<evidence type="ECO:0000313" key="12">
    <source>
        <dbReference type="Proteomes" id="UP000283745"/>
    </source>
</evidence>
<feature type="transmembrane region" description="Helical" evidence="8">
    <location>
        <begin position="12"/>
        <end position="37"/>
    </location>
</feature>
<dbReference type="FunFam" id="3.30.565.10:FF:000006">
    <property type="entry name" value="Sensor histidine kinase WalK"/>
    <property type="match status" value="1"/>
</dbReference>
<dbReference type="InterPro" id="IPR003594">
    <property type="entry name" value="HATPase_dom"/>
</dbReference>
<evidence type="ECO:0000256" key="1">
    <source>
        <dbReference type="ARBA" id="ARBA00000085"/>
    </source>
</evidence>
<sequence length="348" mass="39451">MNQKKEKRLKIRSCLTGAIWLSLVFSTVISALLFAFLNHFFKLPGSIPVLGWLLIFNTLIAGLITSFINAKLLEPITRLSKAMKKVSQGDFEQHLETNSRIAEVGESYQSFNVMTKELRATEVLQMDFVSNVSHEFKTPINAIEGYTMLLQGEELSQEQEGYVEKILFNTKRLSGLVGNILLLSKLENQNIPMKKTKYRLDEQIRQAFLSLESKWTEKEIGFQVELEEVKYTGNEGLLMHIWMNLLDNAIKFSPAKGTITMFLKQEKNSVKFIVEDEGPGIEEDVKTRIFDKFYQVDGSHKAEGNGLGLALVKRIVDSAGGTIKAENREYGGCRFVVELPIQTNENII</sequence>
<dbReference type="InterPro" id="IPR036890">
    <property type="entry name" value="HATPase_C_sf"/>
</dbReference>
<dbReference type="Gene3D" id="1.10.287.130">
    <property type="match status" value="1"/>
</dbReference>
<keyword evidence="8" id="KW-0472">Membrane</keyword>
<dbReference type="PROSITE" id="PS50885">
    <property type="entry name" value="HAMP"/>
    <property type="match status" value="1"/>
</dbReference>
<dbReference type="GO" id="GO:0016020">
    <property type="term" value="C:membrane"/>
    <property type="evidence" value="ECO:0007669"/>
    <property type="project" value="UniProtKB-SubCell"/>
</dbReference>
<evidence type="ECO:0000313" key="11">
    <source>
        <dbReference type="EMBL" id="RHE38184.1"/>
    </source>
</evidence>
<keyword evidence="5" id="KW-0808">Transferase</keyword>
<evidence type="ECO:0000256" key="4">
    <source>
        <dbReference type="ARBA" id="ARBA00022553"/>
    </source>
</evidence>
<keyword evidence="7" id="KW-0902">Two-component regulatory system</keyword>
<feature type="domain" description="HAMP" evidence="10">
    <location>
        <begin position="70"/>
        <end position="123"/>
    </location>
</feature>
<dbReference type="GO" id="GO:0000155">
    <property type="term" value="F:phosphorelay sensor kinase activity"/>
    <property type="evidence" value="ECO:0007669"/>
    <property type="project" value="InterPro"/>
</dbReference>
<keyword evidence="6 11" id="KW-0418">Kinase</keyword>
<dbReference type="AlphaFoldDB" id="A0A414J2A4"/>
<dbReference type="InterPro" id="IPR050736">
    <property type="entry name" value="Sensor_HK_Regulatory"/>
</dbReference>
<dbReference type="CDD" id="cd00075">
    <property type="entry name" value="HATPase"/>
    <property type="match status" value="1"/>
</dbReference>
<name>A0A414J2A4_9FIRM</name>
<dbReference type="Proteomes" id="UP000283745">
    <property type="component" value="Unassembled WGS sequence"/>
</dbReference>
<dbReference type="PROSITE" id="PS50109">
    <property type="entry name" value="HIS_KIN"/>
    <property type="match status" value="1"/>
</dbReference>
<dbReference type="Gene3D" id="3.30.565.10">
    <property type="entry name" value="Histidine kinase-like ATPase, C-terminal domain"/>
    <property type="match status" value="1"/>
</dbReference>
<evidence type="ECO:0000256" key="8">
    <source>
        <dbReference type="SAM" id="Phobius"/>
    </source>
</evidence>
<keyword evidence="8" id="KW-1133">Transmembrane helix</keyword>
<gene>
    <name evidence="11" type="ORF">DW740_14015</name>
</gene>
<dbReference type="SUPFAM" id="SSF47384">
    <property type="entry name" value="Homodimeric domain of signal transducing histidine kinase"/>
    <property type="match status" value="1"/>
</dbReference>
<dbReference type="SMART" id="SM00388">
    <property type="entry name" value="HisKA"/>
    <property type="match status" value="1"/>
</dbReference>
<feature type="domain" description="Histidine kinase" evidence="9">
    <location>
        <begin position="131"/>
        <end position="343"/>
    </location>
</feature>
<dbReference type="Gene3D" id="6.10.340.10">
    <property type="match status" value="1"/>
</dbReference>
<comment type="caution">
    <text evidence="11">The sequence shown here is derived from an EMBL/GenBank/DDBJ whole genome shotgun (WGS) entry which is preliminary data.</text>
</comment>
<dbReference type="EMBL" id="QSKF01000012">
    <property type="protein sequence ID" value="RHE38184.1"/>
    <property type="molecule type" value="Genomic_DNA"/>
</dbReference>
<dbReference type="SUPFAM" id="SSF158472">
    <property type="entry name" value="HAMP domain-like"/>
    <property type="match status" value="1"/>
</dbReference>
<proteinExistence type="predicted"/>